<dbReference type="PROSITE" id="PS50015">
    <property type="entry name" value="SAP_B"/>
    <property type="match status" value="1"/>
</dbReference>
<gene>
    <name evidence="5" type="ORF">M514_10805</name>
</gene>
<keyword evidence="1" id="KW-1015">Disulfide bond</keyword>
<feature type="signal peptide" evidence="3">
    <location>
        <begin position="1"/>
        <end position="23"/>
    </location>
</feature>
<feature type="domain" description="Saposin B-type" evidence="4">
    <location>
        <begin position="27"/>
        <end position="109"/>
    </location>
</feature>
<proteinExistence type="predicted"/>
<evidence type="ECO:0000256" key="1">
    <source>
        <dbReference type="ARBA" id="ARBA00023157"/>
    </source>
</evidence>
<dbReference type="AlphaFoldDB" id="A0A085N4T4"/>
<name>A0A085N4T4_9BILA</name>
<organism evidence="5">
    <name type="scientific">Trichuris suis</name>
    <name type="common">pig whipworm</name>
    <dbReference type="NCBI Taxonomy" id="68888"/>
    <lineage>
        <taxon>Eukaryota</taxon>
        <taxon>Metazoa</taxon>
        <taxon>Ecdysozoa</taxon>
        <taxon>Nematoda</taxon>
        <taxon>Enoplea</taxon>
        <taxon>Dorylaimia</taxon>
        <taxon>Trichinellida</taxon>
        <taxon>Trichuridae</taxon>
        <taxon>Trichuris</taxon>
    </lineage>
</organism>
<accession>A0A085N4T4</accession>
<protein>
    <recommendedName>
        <fullName evidence="4">Saposin B-type domain-containing protein</fullName>
    </recommendedName>
</protein>
<dbReference type="InterPro" id="IPR008139">
    <property type="entry name" value="SaposinB_dom"/>
</dbReference>
<keyword evidence="3" id="KW-0732">Signal</keyword>
<dbReference type="InterPro" id="IPR011001">
    <property type="entry name" value="Saposin-like"/>
</dbReference>
<dbReference type="SUPFAM" id="SSF47862">
    <property type="entry name" value="Saposin"/>
    <property type="match status" value="1"/>
</dbReference>
<sequence>MIISYVLYIALLSSITTTRPVAADEINKDNCIYCQAIVAATRLAEKGKFEKEEIEEQITELCATLSPHSFSCLIQSRKLMPFIIDATANFNKEPEACSQLSKANCQSVVGAESSIDLRCKYCEAMAHLLEETFSRQTIQVGQLVESVCKSTKQNRNGKFCDKMLTKDNLDLSVLSSAWRNLYQQLLSCKKGNAKENTSTSARDFSKNVTCTLCHVSMEFLQLAMDEFHVEKNGLSLLESLCSHLPLGVQKDATFININAKLSGLFWARHQREVCSSSGRSSCLQAPPSDRLRQGPQLSALTLSRRALVHLVSQTGGTSAQPTEHGGDTTTNE</sequence>
<dbReference type="Proteomes" id="UP000030758">
    <property type="component" value="Unassembled WGS sequence"/>
</dbReference>
<reference evidence="5" key="1">
    <citation type="journal article" date="2014" name="Nat. Genet.">
        <title>Genome and transcriptome of the porcine whipworm Trichuris suis.</title>
        <authorList>
            <person name="Jex A.R."/>
            <person name="Nejsum P."/>
            <person name="Schwarz E.M."/>
            <person name="Hu L."/>
            <person name="Young N.D."/>
            <person name="Hall R.S."/>
            <person name="Korhonen P.K."/>
            <person name="Liao S."/>
            <person name="Thamsborg S."/>
            <person name="Xia J."/>
            <person name="Xu P."/>
            <person name="Wang S."/>
            <person name="Scheerlinck J.P."/>
            <person name="Hofmann A."/>
            <person name="Sternberg P.W."/>
            <person name="Wang J."/>
            <person name="Gasser R.B."/>
        </authorList>
    </citation>
    <scope>NUCLEOTIDE SEQUENCE [LARGE SCALE GENOMIC DNA]</scope>
    <source>
        <strain evidence="5">DCEP-RM93F</strain>
    </source>
</reference>
<evidence type="ECO:0000256" key="3">
    <source>
        <dbReference type="SAM" id="SignalP"/>
    </source>
</evidence>
<feature type="chain" id="PRO_5001795618" description="Saposin B-type domain-containing protein" evidence="3">
    <location>
        <begin position="24"/>
        <end position="332"/>
    </location>
</feature>
<dbReference type="EMBL" id="KL367555">
    <property type="protein sequence ID" value="KFD64480.1"/>
    <property type="molecule type" value="Genomic_DNA"/>
</dbReference>
<evidence type="ECO:0000259" key="4">
    <source>
        <dbReference type="PROSITE" id="PS50015"/>
    </source>
</evidence>
<evidence type="ECO:0000313" key="5">
    <source>
        <dbReference type="EMBL" id="KFD64480.1"/>
    </source>
</evidence>
<evidence type="ECO:0000256" key="2">
    <source>
        <dbReference type="SAM" id="MobiDB-lite"/>
    </source>
</evidence>
<feature type="region of interest" description="Disordered" evidence="2">
    <location>
        <begin position="312"/>
        <end position="332"/>
    </location>
</feature>